<evidence type="ECO:0000256" key="5">
    <source>
        <dbReference type="ARBA" id="ARBA00025606"/>
    </source>
</evidence>
<reference evidence="9 10" key="1">
    <citation type="journal article" date="2017" name="ISME J.">
        <title>An acid-tolerant ammonia-oxidizing ?-proteobacterium from soil.</title>
        <authorList>
            <person name="Hayatsu M."/>
            <person name="Tago K."/>
            <person name="Uchiyama I."/>
            <person name="Toyoda A."/>
            <person name="Wang Y."/>
            <person name="Shimomura Y."/>
            <person name="Okubo T."/>
            <person name="Kurisu F."/>
            <person name="Hirono Y."/>
            <person name="Nonaka K."/>
            <person name="Akiyama H."/>
            <person name="Itoh T."/>
            <person name="Takami H."/>
        </authorList>
    </citation>
    <scope>NUCLEOTIDE SEQUENCE [LARGE SCALE GENOMIC DNA]</scope>
    <source>
        <strain evidence="9 10">TAO100</strain>
    </source>
</reference>
<feature type="domain" description="Septum formation inhibitor MinC C-terminal" evidence="7">
    <location>
        <begin position="144"/>
        <end position="244"/>
    </location>
</feature>
<dbReference type="Proteomes" id="UP000243679">
    <property type="component" value="Chromosome"/>
</dbReference>
<keyword evidence="4 6" id="KW-0131">Cell cycle</keyword>
<evidence type="ECO:0000259" key="7">
    <source>
        <dbReference type="Pfam" id="PF03775"/>
    </source>
</evidence>
<dbReference type="InterPro" id="IPR016098">
    <property type="entry name" value="CAP/MinC_C"/>
</dbReference>
<dbReference type="Gene3D" id="2.160.20.70">
    <property type="match status" value="1"/>
</dbReference>
<evidence type="ECO:0000313" key="9">
    <source>
        <dbReference type="EMBL" id="BAW81181.1"/>
    </source>
</evidence>
<dbReference type="InterPro" id="IPR007874">
    <property type="entry name" value="MinC_N"/>
</dbReference>
<proteinExistence type="inferred from homology"/>
<dbReference type="Pfam" id="PF03775">
    <property type="entry name" value="MinC_C"/>
    <property type="match status" value="1"/>
</dbReference>
<dbReference type="AlphaFoldDB" id="A0A1Q2SPZ1"/>
<name>A0A1Q2SPZ1_9GAMM</name>
<dbReference type="InterPro" id="IPR036145">
    <property type="entry name" value="MinC_C_sf"/>
</dbReference>
<dbReference type="GO" id="GO:1901891">
    <property type="term" value="P:regulation of cell septum assembly"/>
    <property type="evidence" value="ECO:0007669"/>
    <property type="project" value="InterPro"/>
</dbReference>
<evidence type="ECO:0000256" key="6">
    <source>
        <dbReference type="HAMAP-Rule" id="MF_00267"/>
    </source>
</evidence>
<dbReference type="GO" id="GO:0000917">
    <property type="term" value="P:division septum assembly"/>
    <property type="evidence" value="ECO:0007669"/>
    <property type="project" value="UniProtKB-KW"/>
</dbReference>
<dbReference type="EMBL" id="AP014836">
    <property type="protein sequence ID" value="BAW81181.1"/>
    <property type="molecule type" value="Genomic_DNA"/>
</dbReference>
<organism evidence="9 10">
    <name type="scientific">Candidatus Nitrosoglobus terrae</name>
    <dbReference type="NCBI Taxonomy" id="1630141"/>
    <lineage>
        <taxon>Bacteria</taxon>
        <taxon>Pseudomonadati</taxon>
        <taxon>Pseudomonadota</taxon>
        <taxon>Gammaproteobacteria</taxon>
        <taxon>Chromatiales</taxon>
        <taxon>Chromatiaceae</taxon>
        <taxon>Candidatus Nitrosoglobus</taxon>
    </lineage>
</organism>
<comment type="function">
    <text evidence="5 6">Cell division inhibitor that blocks the formation of polar Z ring septums. Rapidly oscillates between the poles of the cell to destabilize FtsZ filaments that have formed before they mature into polar Z rings. Prevents FtsZ polymerization.</text>
</comment>
<dbReference type="NCBIfam" id="TIGR01222">
    <property type="entry name" value="minC"/>
    <property type="match status" value="1"/>
</dbReference>
<dbReference type="KEGG" id="ntt:TAO_1811"/>
<evidence type="ECO:0000256" key="4">
    <source>
        <dbReference type="ARBA" id="ARBA00023306"/>
    </source>
</evidence>
<dbReference type="SUPFAM" id="SSF63848">
    <property type="entry name" value="Cell-division inhibitor MinC, C-terminal domain"/>
    <property type="match status" value="1"/>
</dbReference>
<dbReference type="PANTHER" id="PTHR34108">
    <property type="entry name" value="SEPTUM SITE-DETERMINING PROTEIN MINC"/>
    <property type="match status" value="1"/>
</dbReference>
<evidence type="ECO:0000256" key="3">
    <source>
        <dbReference type="ARBA" id="ARBA00023210"/>
    </source>
</evidence>
<dbReference type="InterPro" id="IPR005526">
    <property type="entry name" value="Septum_form_inhib_MinC_C"/>
</dbReference>
<comment type="subunit">
    <text evidence="6">Interacts with MinD and FtsZ.</text>
</comment>
<dbReference type="Gene3D" id="3.30.70.260">
    <property type="match status" value="1"/>
</dbReference>
<feature type="domain" description="Septum formation inhibitor MinC N-terminal" evidence="8">
    <location>
        <begin position="12"/>
        <end position="84"/>
    </location>
</feature>
<evidence type="ECO:0000313" key="10">
    <source>
        <dbReference type="Proteomes" id="UP000243679"/>
    </source>
</evidence>
<dbReference type="GO" id="GO:0000902">
    <property type="term" value="P:cell morphogenesis"/>
    <property type="evidence" value="ECO:0007669"/>
    <property type="project" value="InterPro"/>
</dbReference>
<dbReference type="HAMAP" id="MF_00267">
    <property type="entry name" value="MinC"/>
    <property type="match status" value="1"/>
</dbReference>
<sequence>MPPLAFNSKRAFELKGELFTLSVLQLQDTDIEHITHELIAKIRTAPGFFSSTPIIIDLKNLNNRESLIDFNALKAVLIEHGLVPVGVRNARSKNQIAAAQAGLALLRSEPIEDTFSEKQNNAKHQPFQINIDHTDPYSPHKSIIITRPVRSGQQIYAQNCDLILLAQASPGSELLADGSIHIYGPLRGRALAGIHGDRKVRIFCQSLEAELIAIAGNYKVINDIEPTLKSRPVQIYLQGDHLMVSAL</sequence>
<evidence type="ECO:0000259" key="8">
    <source>
        <dbReference type="Pfam" id="PF05209"/>
    </source>
</evidence>
<protein>
    <recommendedName>
        <fullName evidence="6">Probable septum site-determining protein MinC</fullName>
    </recommendedName>
</protein>
<gene>
    <name evidence="6" type="primary">minC</name>
    <name evidence="9" type="ORF">TAO_1811</name>
</gene>
<dbReference type="GO" id="GO:0051302">
    <property type="term" value="P:regulation of cell division"/>
    <property type="evidence" value="ECO:0007669"/>
    <property type="project" value="InterPro"/>
</dbReference>
<keyword evidence="10" id="KW-1185">Reference proteome</keyword>
<accession>A0A1Q2SPZ1</accession>
<dbReference type="Pfam" id="PF05209">
    <property type="entry name" value="MinC_N"/>
    <property type="match status" value="1"/>
</dbReference>
<dbReference type="RefSeq" id="WP_096527649.1">
    <property type="nucleotide sequence ID" value="NZ_AP014836.1"/>
</dbReference>
<dbReference type="PANTHER" id="PTHR34108:SF1">
    <property type="entry name" value="SEPTUM SITE-DETERMINING PROTEIN MINC"/>
    <property type="match status" value="1"/>
</dbReference>
<evidence type="ECO:0000256" key="1">
    <source>
        <dbReference type="ARBA" id="ARBA00006291"/>
    </source>
</evidence>
<dbReference type="InterPro" id="IPR013033">
    <property type="entry name" value="MinC"/>
</dbReference>
<comment type="similarity">
    <text evidence="1 6">Belongs to the MinC family.</text>
</comment>
<evidence type="ECO:0000256" key="2">
    <source>
        <dbReference type="ARBA" id="ARBA00022618"/>
    </source>
</evidence>
<keyword evidence="3 6" id="KW-0717">Septation</keyword>
<keyword evidence="2 6" id="KW-0132">Cell division</keyword>
<dbReference type="OrthoDB" id="9794530at2"/>